<evidence type="ECO:0000313" key="3">
    <source>
        <dbReference type="EMBL" id="WBB30296.1"/>
    </source>
</evidence>
<accession>A0A0B4S0N1</accession>
<sequence length="143" mass="16364">MDIRVVSESIFNIESDCIVYFVDNAFSNEDTMEIITKAGNRLLDVFSKISSLATGEFKTVPAFNLKATYVVLCSIPPKIENEEDEKFLEEIFSDILVEIERHKFNTVAVDVTRLSNSYSSKHSEILKKFLRYVSDDVVVFMCK</sequence>
<dbReference type="InterPro" id="IPR043472">
    <property type="entry name" value="Macro_dom-like"/>
</dbReference>
<evidence type="ECO:0000313" key="2">
    <source>
        <dbReference type="EMBL" id="AIZ36417.1"/>
    </source>
</evidence>
<dbReference type="Pfam" id="PF01661">
    <property type="entry name" value="Macro"/>
    <property type="match status" value="1"/>
</dbReference>
<dbReference type="SUPFAM" id="SSF52949">
    <property type="entry name" value="Macro domain-like"/>
    <property type="match status" value="1"/>
</dbReference>
<dbReference type="RefSeq" id="WP_004833534.1">
    <property type="nucleotide sequence ID" value="NZ_CABKNC010000002.1"/>
</dbReference>
<feature type="domain" description="Macro" evidence="1">
    <location>
        <begin position="34"/>
        <end position="109"/>
    </location>
</feature>
<name>A0A0B4S0N1_9FIRM</name>
<proteinExistence type="predicted"/>
<dbReference type="STRING" id="33033.NW74_03220"/>
<reference evidence="3" key="2">
    <citation type="submission" date="2022-07" db="EMBL/GenBank/DDBJ databases">
        <title>Parvimonas micra travels from the subgingival sulcus of the human oral cavity to the colorectal adenocarcinoma.</title>
        <authorList>
            <person name="Conde-Perez K."/>
            <person name="Buetas E."/>
            <person name="Aja-Macaya P."/>
            <person name="Martin-De Arribas E."/>
            <person name="Iglesias-Corras I."/>
            <person name="Trigo-Tasende N."/>
            <person name="Nasser-Ali M."/>
            <person name="Estevez L.S."/>
            <person name="Rumbo-Feal S."/>
            <person name="Otero-Alen B."/>
            <person name="Noguera J.F."/>
            <person name="Concha A."/>
            <person name="Pardinas-Lopez S."/>
            <person name="Carda-Dieguez M."/>
            <person name="Gomez-Randulfe I."/>
            <person name="Martinez-Lago N."/>
            <person name="Ladra S."/>
            <person name="Aparicio L.A."/>
            <person name="Bou G."/>
            <person name="Mira A."/>
            <person name="Vallejo J.A."/>
            <person name="Poza M."/>
        </authorList>
    </citation>
    <scope>NUCLEOTIDE SEQUENCE</scope>
    <source>
        <strain evidence="3">PM102KC-G-1</strain>
    </source>
</reference>
<evidence type="ECO:0000259" key="1">
    <source>
        <dbReference type="Pfam" id="PF01661"/>
    </source>
</evidence>
<keyword evidence="4" id="KW-1185">Reference proteome</keyword>
<gene>
    <name evidence="3" type="ORF">NM222_04780</name>
    <name evidence="2" type="ORF">NW74_03220</name>
</gene>
<evidence type="ECO:0000313" key="4">
    <source>
        <dbReference type="Proteomes" id="UP000031386"/>
    </source>
</evidence>
<dbReference type="AlphaFoldDB" id="A0A0B4S0N1"/>
<dbReference type="Gene3D" id="3.40.220.10">
    <property type="entry name" value="Leucine Aminopeptidase, subunit E, domain 1"/>
    <property type="match status" value="1"/>
</dbReference>
<dbReference type="EMBL" id="CP101412">
    <property type="protein sequence ID" value="WBB30296.1"/>
    <property type="molecule type" value="Genomic_DNA"/>
</dbReference>
<organism evidence="2 4">
    <name type="scientific">Parvimonas micra</name>
    <dbReference type="NCBI Taxonomy" id="33033"/>
    <lineage>
        <taxon>Bacteria</taxon>
        <taxon>Bacillati</taxon>
        <taxon>Bacillota</taxon>
        <taxon>Tissierellia</taxon>
        <taxon>Tissierellales</taxon>
        <taxon>Peptoniphilaceae</taxon>
        <taxon>Parvimonas</taxon>
    </lineage>
</organism>
<dbReference type="InterPro" id="IPR002589">
    <property type="entry name" value="Macro_dom"/>
</dbReference>
<reference evidence="2 4" key="1">
    <citation type="submission" date="2014-10" db="EMBL/GenBank/DDBJ databases">
        <title>Complete genome sequence of Parvimonas micra KCOM 1535 (= ChDC B708).</title>
        <authorList>
            <person name="Kook J.-K."/>
            <person name="Park S.-N."/>
            <person name="Lim Y.K."/>
            <person name="Roh H."/>
        </authorList>
    </citation>
    <scope>NUCLEOTIDE SEQUENCE [LARGE SCALE GENOMIC DNA]</scope>
    <source>
        <strain evidence="2">KCOM 1535</strain>
        <strain evidence="4">KCOM 1535 / ChDC B708</strain>
    </source>
</reference>
<dbReference type="Proteomes" id="UP000031386">
    <property type="component" value="Chromosome"/>
</dbReference>
<dbReference type="EMBL" id="CP009761">
    <property type="protein sequence ID" value="AIZ36417.1"/>
    <property type="molecule type" value="Genomic_DNA"/>
</dbReference>
<dbReference type="OrthoDB" id="1701198at2"/>
<protein>
    <submittedName>
        <fullName evidence="3">Macro domain-containing protein</fullName>
    </submittedName>
</protein>
<dbReference type="GeneID" id="93384207"/>
<dbReference type="KEGG" id="pmic:NW74_03220"/>
<dbReference type="Proteomes" id="UP001210690">
    <property type="component" value="Chromosome"/>
</dbReference>